<protein>
    <submittedName>
        <fullName evidence="5">Helix-turn-helix domain-containing protein</fullName>
    </submittedName>
</protein>
<dbReference type="InterPro" id="IPR037923">
    <property type="entry name" value="HTH-like"/>
</dbReference>
<reference evidence="6" key="1">
    <citation type="journal article" date="2019" name="Int. J. Syst. Evol. Microbiol.">
        <title>The Global Catalogue of Microorganisms (GCM) 10K type strain sequencing project: providing services to taxonomists for standard genome sequencing and annotation.</title>
        <authorList>
            <consortium name="The Broad Institute Genomics Platform"/>
            <consortium name="The Broad Institute Genome Sequencing Center for Infectious Disease"/>
            <person name="Wu L."/>
            <person name="Ma J."/>
        </authorList>
    </citation>
    <scope>NUCLEOTIDE SEQUENCE [LARGE SCALE GENOMIC DNA]</scope>
    <source>
        <strain evidence="6">KCTC 52490</strain>
    </source>
</reference>
<proteinExistence type="predicted"/>
<dbReference type="SUPFAM" id="SSF51215">
    <property type="entry name" value="Regulatory protein AraC"/>
    <property type="match status" value="1"/>
</dbReference>
<evidence type="ECO:0000256" key="2">
    <source>
        <dbReference type="ARBA" id="ARBA00023125"/>
    </source>
</evidence>
<dbReference type="Proteomes" id="UP001597512">
    <property type="component" value="Unassembled WGS sequence"/>
</dbReference>
<name>A0ABW6ACN7_9BACT</name>
<accession>A0ABW6ACN7</accession>
<keyword evidence="1" id="KW-0805">Transcription regulation</keyword>
<gene>
    <name evidence="5" type="ORF">ACFS25_05045</name>
</gene>
<dbReference type="Gene3D" id="1.10.10.60">
    <property type="entry name" value="Homeodomain-like"/>
    <property type="match status" value="1"/>
</dbReference>
<dbReference type="InterPro" id="IPR020449">
    <property type="entry name" value="Tscrpt_reg_AraC-type_HTH"/>
</dbReference>
<organism evidence="5 6">
    <name type="scientific">Spirosoma flavum</name>
    <dbReference type="NCBI Taxonomy" id="2048557"/>
    <lineage>
        <taxon>Bacteria</taxon>
        <taxon>Pseudomonadati</taxon>
        <taxon>Bacteroidota</taxon>
        <taxon>Cytophagia</taxon>
        <taxon>Cytophagales</taxon>
        <taxon>Cytophagaceae</taxon>
        <taxon>Spirosoma</taxon>
    </lineage>
</organism>
<keyword evidence="2" id="KW-0238">DNA-binding</keyword>
<sequence length="315" mass="35415">MMNGNSFPATTPEMATERFIVKNESWAERFKANFNQFIVAPLEYSWPVIKLPLPPSRTSNHVLILVTAGQVDITIGHQAYTVETQKLVIVPALQIFAIQAIREDSVGFMCFFSQELLLNSVSDTDFDFLKLTGNPLVSLSTSQTTYITNIFDRLTGEYNENGSAKTDLIRPYLVALLVEISRAYIGTMATKTNAGDRLVQRFMDLLPTQVRINRLVSHYADQLNVSPNHLNKIIKFRTGKSPSVWIDERAVLEAKVLLFQSSLTIAQVAHEMGFDDQSNFGKLFRKYAQVSPTDFRSRCAEPFVVTNGMIDSDLS</sequence>
<dbReference type="InterPro" id="IPR018060">
    <property type="entry name" value="HTH_AraC"/>
</dbReference>
<dbReference type="RefSeq" id="WP_381497317.1">
    <property type="nucleotide sequence ID" value="NZ_JBHUOM010000001.1"/>
</dbReference>
<dbReference type="SUPFAM" id="SSF46689">
    <property type="entry name" value="Homeodomain-like"/>
    <property type="match status" value="1"/>
</dbReference>
<dbReference type="Pfam" id="PF12833">
    <property type="entry name" value="HTH_18"/>
    <property type="match status" value="1"/>
</dbReference>
<dbReference type="EMBL" id="JBHUOM010000001">
    <property type="protein sequence ID" value="MFD2933137.1"/>
    <property type="molecule type" value="Genomic_DNA"/>
</dbReference>
<evidence type="ECO:0000313" key="5">
    <source>
        <dbReference type="EMBL" id="MFD2933137.1"/>
    </source>
</evidence>
<keyword evidence="6" id="KW-1185">Reference proteome</keyword>
<dbReference type="SMART" id="SM00342">
    <property type="entry name" value="HTH_ARAC"/>
    <property type="match status" value="1"/>
</dbReference>
<evidence type="ECO:0000259" key="4">
    <source>
        <dbReference type="PROSITE" id="PS01124"/>
    </source>
</evidence>
<evidence type="ECO:0000256" key="3">
    <source>
        <dbReference type="ARBA" id="ARBA00023163"/>
    </source>
</evidence>
<evidence type="ECO:0000256" key="1">
    <source>
        <dbReference type="ARBA" id="ARBA00023015"/>
    </source>
</evidence>
<dbReference type="PROSITE" id="PS01124">
    <property type="entry name" value="HTH_ARAC_FAMILY_2"/>
    <property type="match status" value="1"/>
</dbReference>
<dbReference type="InterPro" id="IPR009057">
    <property type="entry name" value="Homeodomain-like_sf"/>
</dbReference>
<feature type="domain" description="HTH araC/xylS-type" evidence="4">
    <location>
        <begin position="200"/>
        <end position="298"/>
    </location>
</feature>
<comment type="caution">
    <text evidence="5">The sequence shown here is derived from an EMBL/GenBank/DDBJ whole genome shotgun (WGS) entry which is preliminary data.</text>
</comment>
<evidence type="ECO:0000313" key="6">
    <source>
        <dbReference type="Proteomes" id="UP001597512"/>
    </source>
</evidence>
<dbReference type="PANTHER" id="PTHR43280:SF32">
    <property type="entry name" value="TRANSCRIPTIONAL REGULATORY PROTEIN"/>
    <property type="match status" value="1"/>
</dbReference>
<dbReference type="PANTHER" id="PTHR43280">
    <property type="entry name" value="ARAC-FAMILY TRANSCRIPTIONAL REGULATOR"/>
    <property type="match status" value="1"/>
</dbReference>
<dbReference type="PRINTS" id="PR00032">
    <property type="entry name" value="HTHARAC"/>
</dbReference>
<keyword evidence="3" id="KW-0804">Transcription</keyword>